<evidence type="ECO:0008006" key="4">
    <source>
        <dbReference type="Google" id="ProtNLM"/>
    </source>
</evidence>
<accession>A0ABW7NBY1</accession>
<protein>
    <recommendedName>
        <fullName evidence="4">Chromosome segregation protein SMC</fullName>
    </recommendedName>
</protein>
<comment type="caution">
    <text evidence="2">The sequence shown here is derived from an EMBL/GenBank/DDBJ whole genome shotgun (WGS) entry which is preliminary data.</text>
</comment>
<dbReference type="EMBL" id="JBIPKE010000019">
    <property type="protein sequence ID" value="MFH6984862.1"/>
    <property type="molecule type" value="Genomic_DNA"/>
</dbReference>
<gene>
    <name evidence="2" type="ORF">ACHKAR_15505</name>
</gene>
<name>A0ABW7NBY1_9BACT</name>
<keyword evidence="3" id="KW-1185">Reference proteome</keyword>
<dbReference type="Gene3D" id="1.10.287.1490">
    <property type="match status" value="1"/>
</dbReference>
<evidence type="ECO:0000313" key="2">
    <source>
        <dbReference type="EMBL" id="MFH6984862.1"/>
    </source>
</evidence>
<evidence type="ECO:0000256" key="1">
    <source>
        <dbReference type="SAM" id="Coils"/>
    </source>
</evidence>
<dbReference type="Proteomes" id="UP001610063">
    <property type="component" value="Unassembled WGS sequence"/>
</dbReference>
<keyword evidence="1" id="KW-0175">Coiled coil</keyword>
<sequence>MITKSKESVTAVIVTLLFVLACSVAVYFFSLKSLAEDELTSEKVKTEKMLSEKLALSKEIEKLKSEIVGYKGKSADLDKRLMSLETQLQQKESELKNQARKGETSIADYKKQLADLQAIRNKLNEEIARQNEQLVALQKENGNLKNTIAMMEETHEDLVTRNTVLSQLISENYGVEAHKKRNKLTVNSKRTKEILLGFDVPTEMTEKLSFKITSPDGKAVASNNSKTITYTVKEDFEFSDSEVMASINGTYASISDKRNKKRVVLTYKPEQKLVGGVYMIDIFSDSTFVGSSQIRLK</sequence>
<evidence type="ECO:0000313" key="3">
    <source>
        <dbReference type="Proteomes" id="UP001610063"/>
    </source>
</evidence>
<dbReference type="SUPFAM" id="SSF58064">
    <property type="entry name" value="Influenza hemagglutinin (stalk)"/>
    <property type="match status" value="1"/>
</dbReference>
<dbReference type="PROSITE" id="PS51257">
    <property type="entry name" value="PROKAR_LIPOPROTEIN"/>
    <property type="match status" value="1"/>
</dbReference>
<feature type="coiled-coil region" evidence="1">
    <location>
        <begin position="46"/>
        <end position="154"/>
    </location>
</feature>
<organism evidence="2 3">
    <name type="scientific">Marinoscillum luteum</name>
    <dbReference type="NCBI Taxonomy" id="861051"/>
    <lineage>
        <taxon>Bacteria</taxon>
        <taxon>Pseudomonadati</taxon>
        <taxon>Bacteroidota</taxon>
        <taxon>Cytophagia</taxon>
        <taxon>Cytophagales</taxon>
        <taxon>Reichenbachiellaceae</taxon>
        <taxon>Marinoscillum</taxon>
    </lineage>
</organism>
<dbReference type="RefSeq" id="WP_395418283.1">
    <property type="nucleotide sequence ID" value="NZ_JBIPKE010000019.1"/>
</dbReference>
<reference evidence="2 3" key="1">
    <citation type="journal article" date="2013" name="Int. J. Syst. Evol. Microbiol.">
        <title>Marinoscillum luteum sp. nov., isolated from marine sediment.</title>
        <authorList>
            <person name="Cha I.T."/>
            <person name="Park S.J."/>
            <person name="Kim S.J."/>
            <person name="Kim J.G."/>
            <person name="Jung M.Y."/>
            <person name="Shin K.S."/>
            <person name="Kwon K.K."/>
            <person name="Yang S.H."/>
            <person name="Seo Y.S."/>
            <person name="Rhee S.K."/>
        </authorList>
    </citation>
    <scope>NUCLEOTIDE SEQUENCE [LARGE SCALE GENOMIC DNA]</scope>
    <source>
        <strain evidence="2 3">KCTC 23939</strain>
    </source>
</reference>
<proteinExistence type="predicted"/>